<evidence type="ECO:0000256" key="1">
    <source>
        <dbReference type="ARBA" id="ARBA00022598"/>
    </source>
</evidence>
<dbReference type="InterPro" id="IPR011761">
    <property type="entry name" value="ATP-grasp"/>
</dbReference>
<dbReference type="Pfam" id="PF08443">
    <property type="entry name" value="RimK"/>
    <property type="match status" value="1"/>
</dbReference>
<evidence type="ECO:0000313" key="4">
    <source>
        <dbReference type="EMBL" id="MBA5778624.1"/>
    </source>
</evidence>
<dbReference type="AlphaFoldDB" id="A0A839AI74"/>
<proteinExistence type="predicted"/>
<dbReference type="Gene3D" id="3.30.470.20">
    <property type="entry name" value="ATP-grasp fold, B domain"/>
    <property type="match status" value="2"/>
</dbReference>
<keyword evidence="2" id="KW-0547">Nucleotide-binding</keyword>
<keyword evidence="2" id="KW-0067">ATP-binding</keyword>
<protein>
    <submittedName>
        <fullName evidence="4">ATP-dependent carboxylate-amine ligase</fullName>
    </submittedName>
</protein>
<gene>
    <name evidence="4" type="ORF">H2509_15955</name>
</gene>
<dbReference type="SUPFAM" id="SSF56059">
    <property type="entry name" value="Glutathione synthetase ATP-binding domain-like"/>
    <property type="match status" value="1"/>
</dbReference>
<feature type="domain" description="ATP-grasp" evidence="3">
    <location>
        <begin position="73"/>
        <end position="339"/>
    </location>
</feature>
<dbReference type="Gene3D" id="3.30.1490.20">
    <property type="entry name" value="ATP-grasp fold, A domain"/>
    <property type="match status" value="1"/>
</dbReference>
<accession>A0A839AI74</accession>
<evidence type="ECO:0000259" key="3">
    <source>
        <dbReference type="PROSITE" id="PS50975"/>
    </source>
</evidence>
<dbReference type="GO" id="GO:0018169">
    <property type="term" value="F:ribosomal S6-glutamic acid ligase activity"/>
    <property type="evidence" value="ECO:0007669"/>
    <property type="project" value="TreeGrafter"/>
</dbReference>
<dbReference type="PROSITE" id="PS50975">
    <property type="entry name" value="ATP_GRASP"/>
    <property type="match status" value="1"/>
</dbReference>
<sequence>MSEPSSRPLRPVWLDILAGLAEARGARVHVEPVYGYAGYIEAADGRRHFFKGTNFDINGAGAASLAKDKDYAGRMLAEAGLPVPEAVLIHAPRRRYAMALKNPVVASRLATEAAAEIFAETVGWPVFVKPNEGSEGEGVMKAGDREALGAALGELFQLNDRVLVQKAVGGNDYRVVVLDGEVLAAFHRVPLRVSGDGRSMLGRLIEMRIAELGAEGRGRRIAADDPRILKHLMADGRSFEDIPARDETVTLLPNANLSTGGTATDATATLTDEARLLAVSAARALGLRFAGVDLMLEDGGAAHLLEVNAAPGLSYFHRLGKREAAIVEAIYARLFEAITAD</sequence>
<dbReference type="GO" id="GO:0005524">
    <property type="term" value="F:ATP binding"/>
    <property type="evidence" value="ECO:0007669"/>
    <property type="project" value="UniProtKB-UniRule"/>
</dbReference>
<dbReference type="GO" id="GO:0008716">
    <property type="term" value="F:D-alanine-D-alanine ligase activity"/>
    <property type="evidence" value="ECO:0007669"/>
    <property type="project" value="InterPro"/>
</dbReference>
<reference evidence="4 5" key="1">
    <citation type="submission" date="2020-07" db="EMBL/GenBank/DDBJ databases">
        <title>Stappia sp., F7233, whole genome shotgun sequencing project.</title>
        <authorList>
            <person name="Jiang S."/>
            <person name="Liu Z.W."/>
            <person name="Du Z.J."/>
        </authorList>
    </citation>
    <scope>NUCLEOTIDE SEQUENCE [LARGE SCALE GENOMIC DNA]</scope>
    <source>
        <strain evidence="4 5">F7233</strain>
    </source>
</reference>
<dbReference type="PANTHER" id="PTHR21621">
    <property type="entry name" value="RIBOSOMAL PROTEIN S6 MODIFICATION PROTEIN"/>
    <property type="match status" value="1"/>
</dbReference>
<dbReference type="Pfam" id="PF07478">
    <property type="entry name" value="Dala_Dala_lig_C"/>
    <property type="match status" value="1"/>
</dbReference>
<evidence type="ECO:0000313" key="5">
    <source>
        <dbReference type="Proteomes" id="UP000541109"/>
    </source>
</evidence>
<dbReference type="InterPro" id="IPR011095">
    <property type="entry name" value="Dala_Dala_lig_C"/>
</dbReference>
<dbReference type="PANTHER" id="PTHR21621:SF0">
    <property type="entry name" value="BETA-CITRYLGLUTAMATE SYNTHASE B-RELATED"/>
    <property type="match status" value="1"/>
</dbReference>
<keyword evidence="5" id="KW-1185">Reference proteome</keyword>
<dbReference type="Proteomes" id="UP000541109">
    <property type="component" value="Unassembled WGS sequence"/>
</dbReference>
<dbReference type="InterPro" id="IPR013651">
    <property type="entry name" value="ATP-grasp_RimK-type"/>
</dbReference>
<dbReference type="GO" id="GO:0005737">
    <property type="term" value="C:cytoplasm"/>
    <property type="evidence" value="ECO:0007669"/>
    <property type="project" value="TreeGrafter"/>
</dbReference>
<organism evidence="4 5">
    <name type="scientific">Stappia albiluteola</name>
    <dbReference type="NCBI Taxonomy" id="2758565"/>
    <lineage>
        <taxon>Bacteria</taxon>
        <taxon>Pseudomonadati</taxon>
        <taxon>Pseudomonadota</taxon>
        <taxon>Alphaproteobacteria</taxon>
        <taxon>Hyphomicrobiales</taxon>
        <taxon>Stappiaceae</taxon>
        <taxon>Stappia</taxon>
    </lineage>
</organism>
<dbReference type="GO" id="GO:0009432">
    <property type="term" value="P:SOS response"/>
    <property type="evidence" value="ECO:0007669"/>
    <property type="project" value="TreeGrafter"/>
</dbReference>
<dbReference type="GO" id="GO:0046872">
    <property type="term" value="F:metal ion binding"/>
    <property type="evidence" value="ECO:0007669"/>
    <property type="project" value="InterPro"/>
</dbReference>
<name>A0A839AI74_9HYPH</name>
<evidence type="ECO:0000256" key="2">
    <source>
        <dbReference type="PROSITE-ProRule" id="PRU00409"/>
    </source>
</evidence>
<comment type="caution">
    <text evidence="4">The sequence shown here is derived from an EMBL/GenBank/DDBJ whole genome shotgun (WGS) entry which is preliminary data.</text>
</comment>
<dbReference type="RefSeq" id="WP_182167085.1">
    <property type="nucleotide sequence ID" value="NZ_JACFXV010000063.1"/>
</dbReference>
<dbReference type="EMBL" id="JACFXV010000063">
    <property type="protein sequence ID" value="MBA5778624.1"/>
    <property type="molecule type" value="Genomic_DNA"/>
</dbReference>
<keyword evidence="1 4" id="KW-0436">Ligase</keyword>
<dbReference type="InterPro" id="IPR013815">
    <property type="entry name" value="ATP_grasp_subdomain_1"/>
</dbReference>